<feature type="transmembrane region" description="Helical" evidence="8">
    <location>
        <begin position="449"/>
        <end position="470"/>
    </location>
</feature>
<evidence type="ECO:0000256" key="1">
    <source>
        <dbReference type="ARBA" id="ARBA00004141"/>
    </source>
</evidence>
<dbReference type="PRINTS" id="PR00171">
    <property type="entry name" value="SUGRTRNSPORT"/>
</dbReference>
<comment type="subcellular location">
    <subcellularLocation>
        <location evidence="1">Membrane</location>
        <topology evidence="1">Multi-pass membrane protein</topology>
    </subcellularLocation>
</comment>
<dbReference type="Proteomes" id="UP001268683">
    <property type="component" value="Chromosome"/>
</dbReference>
<feature type="transmembrane region" description="Helical" evidence="8">
    <location>
        <begin position="9"/>
        <end position="33"/>
    </location>
</feature>
<feature type="domain" description="Major facilitator superfamily (MFS) profile" evidence="9">
    <location>
        <begin position="11"/>
        <end position="505"/>
    </location>
</feature>
<organism evidence="10 11">
    <name type="scientific">Temperatibacter marinus</name>
    <dbReference type="NCBI Taxonomy" id="1456591"/>
    <lineage>
        <taxon>Bacteria</taxon>
        <taxon>Pseudomonadati</taxon>
        <taxon>Pseudomonadota</taxon>
        <taxon>Alphaproteobacteria</taxon>
        <taxon>Kordiimonadales</taxon>
        <taxon>Temperatibacteraceae</taxon>
        <taxon>Temperatibacter</taxon>
    </lineage>
</organism>
<keyword evidence="4 8" id="KW-0812">Transmembrane</keyword>
<dbReference type="PROSITE" id="PS50850">
    <property type="entry name" value="MFS"/>
    <property type="match status" value="1"/>
</dbReference>
<evidence type="ECO:0000256" key="2">
    <source>
        <dbReference type="ARBA" id="ARBA00010992"/>
    </source>
</evidence>
<keyword evidence="11" id="KW-1185">Reference proteome</keyword>
<evidence type="ECO:0000313" key="10">
    <source>
        <dbReference type="EMBL" id="WND03571.1"/>
    </source>
</evidence>
<feature type="transmembrane region" description="Helical" evidence="8">
    <location>
        <begin position="476"/>
        <end position="498"/>
    </location>
</feature>
<dbReference type="InterPro" id="IPR005828">
    <property type="entry name" value="MFS_sugar_transport-like"/>
</dbReference>
<feature type="transmembrane region" description="Helical" evidence="8">
    <location>
        <begin position="296"/>
        <end position="319"/>
    </location>
</feature>
<feature type="transmembrane region" description="Helical" evidence="8">
    <location>
        <begin position="45"/>
        <end position="65"/>
    </location>
</feature>
<protein>
    <submittedName>
        <fullName evidence="10">Sugar porter family MFS transporter</fullName>
    </submittedName>
</protein>
<dbReference type="GO" id="GO:0016020">
    <property type="term" value="C:membrane"/>
    <property type="evidence" value="ECO:0007669"/>
    <property type="project" value="UniProtKB-SubCell"/>
</dbReference>
<dbReference type="PANTHER" id="PTHR48023:SF4">
    <property type="entry name" value="D-XYLOSE-PROTON SYMPORTER-LIKE 2"/>
    <property type="match status" value="1"/>
</dbReference>
<feature type="transmembrane region" description="Helical" evidence="8">
    <location>
        <begin position="259"/>
        <end position="284"/>
    </location>
</feature>
<dbReference type="KEGG" id="tmk:QGN29_04185"/>
<feature type="transmembrane region" description="Helical" evidence="8">
    <location>
        <begin position="326"/>
        <end position="346"/>
    </location>
</feature>
<dbReference type="AlphaFoldDB" id="A0AA52EEZ4"/>
<keyword evidence="3 7" id="KW-0813">Transport</keyword>
<dbReference type="RefSeq" id="WP_310799424.1">
    <property type="nucleotide sequence ID" value="NZ_CP123872.1"/>
</dbReference>
<dbReference type="PROSITE" id="PS00216">
    <property type="entry name" value="SUGAR_TRANSPORT_1"/>
    <property type="match status" value="1"/>
</dbReference>
<dbReference type="InterPro" id="IPR050820">
    <property type="entry name" value="MFS_Sugar_Transporter"/>
</dbReference>
<dbReference type="GO" id="GO:0022857">
    <property type="term" value="F:transmembrane transporter activity"/>
    <property type="evidence" value="ECO:0007669"/>
    <property type="project" value="InterPro"/>
</dbReference>
<gene>
    <name evidence="10" type="ORF">QGN29_04185</name>
</gene>
<evidence type="ECO:0000256" key="6">
    <source>
        <dbReference type="ARBA" id="ARBA00023136"/>
    </source>
</evidence>
<dbReference type="InterPro" id="IPR020846">
    <property type="entry name" value="MFS_dom"/>
</dbReference>
<dbReference type="NCBIfam" id="TIGR00879">
    <property type="entry name" value="SP"/>
    <property type="match status" value="1"/>
</dbReference>
<reference evidence="10" key="1">
    <citation type="submission" date="2023-04" db="EMBL/GenBank/DDBJ databases">
        <title>Complete genome sequence of Temperatibacter marinus.</title>
        <authorList>
            <person name="Rong J.-C."/>
            <person name="Yi M.-L."/>
            <person name="Zhao Q."/>
        </authorList>
    </citation>
    <scope>NUCLEOTIDE SEQUENCE</scope>
    <source>
        <strain evidence="10">NBRC 110045</strain>
    </source>
</reference>
<dbReference type="GO" id="GO:1904659">
    <property type="term" value="P:D-glucose transmembrane transport"/>
    <property type="evidence" value="ECO:0007669"/>
    <property type="project" value="TreeGrafter"/>
</dbReference>
<proteinExistence type="inferred from homology"/>
<sequence>MTTWARTALLYAIFVSLGGFVFGYDASVIAGVVGFVKQEFALNDYQLGLVVSAPTFTATLAALTVTPLADRFGRKNILMMLAFLYLLSAIYSAFAPDYINLVIARMIGGYAFGSLMLAPVFIAETSPSDKRGLMVSVNQLNIVVGLSAAYFVNYFLLNAADSGEAWASALYIDSHTWRVMLFIESIPAALWFLLLFLIPESPRWLVKKGREQQAKSVLHKIVDPARIETSYQRIVDNLQDTQESLKDNLKGLFASKMRFILLIGVLLAVVQQATGINAVFFYAPTIFEQSGVGTDAAFIQAVYVGLINVVFTVIAMLLIDRLGRKPLMVIGLAGVMISLLTTAYGFSKATFTLEQEDVLALSDRHQIPAIYTLTGKKFDSDVTFKEAVIAVIGDDKMRSTESDIMNRAITINAQLVLIGILGFVASFAISLGPVMWVMLSEIFPNNLRAVAMAFTGVFNSGTSFLVQFLFPKGLSTFGAATMFSVYGAFAILGLLLVIKYLPETKGKSLEELEDALVNNRS</sequence>
<evidence type="ECO:0000256" key="8">
    <source>
        <dbReference type="SAM" id="Phobius"/>
    </source>
</evidence>
<name>A0AA52EEZ4_9PROT</name>
<feature type="transmembrane region" description="Helical" evidence="8">
    <location>
        <begin position="415"/>
        <end position="437"/>
    </location>
</feature>
<keyword evidence="5 8" id="KW-1133">Transmembrane helix</keyword>
<dbReference type="Pfam" id="PF00083">
    <property type="entry name" value="Sugar_tr"/>
    <property type="match status" value="2"/>
</dbReference>
<dbReference type="InterPro" id="IPR005829">
    <property type="entry name" value="Sugar_transporter_CS"/>
</dbReference>
<feature type="transmembrane region" description="Helical" evidence="8">
    <location>
        <begin position="77"/>
        <end position="96"/>
    </location>
</feature>
<evidence type="ECO:0000256" key="5">
    <source>
        <dbReference type="ARBA" id="ARBA00022989"/>
    </source>
</evidence>
<evidence type="ECO:0000256" key="7">
    <source>
        <dbReference type="RuleBase" id="RU003346"/>
    </source>
</evidence>
<evidence type="ECO:0000313" key="11">
    <source>
        <dbReference type="Proteomes" id="UP001268683"/>
    </source>
</evidence>
<feature type="transmembrane region" description="Helical" evidence="8">
    <location>
        <begin position="135"/>
        <end position="157"/>
    </location>
</feature>
<dbReference type="InterPro" id="IPR036259">
    <property type="entry name" value="MFS_trans_sf"/>
</dbReference>
<dbReference type="EMBL" id="CP123872">
    <property type="protein sequence ID" value="WND03571.1"/>
    <property type="molecule type" value="Genomic_DNA"/>
</dbReference>
<feature type="transmembrane region" description="Helical" evidence="8">
    <location>
        <begin position="102"/>
        <end position="123"/>
    </location>
</feature>
<keyword evidence="6 8" id="KW-0472">Membrane</keyword>
<evidence type="ECO:0000256" key="3">
    <source>
        <dbReference type="ARBA" id="ARBA00022448"/>
    </source>
</evidence>
<accession>A0AA52EEZ4</accession>
<dbReference type="PANTHER" id="PTHR48023">
    <property type="entry name" value="D-XYLOSE-PROTON SYMPORTER-LIKE 2"/>
    <property type="match status" value="1"/>
</dbReference>
<dbReference type="Gene3D" id="1.20.1250.20">
    <property type="entry name" value="MFS general substrate transporter like domains"/>
    <property type="match status" value="3"/>
</dbReference>
<evidence type="ECO:0000259" key="9">
    <source>
        <dbReference type="PROSITE" id="PS50850"/>
    </source>
</evidence>
<dbReference type="SUPFAM" id="SSF103473">
    <property type="entry name" value="MFS general substrate transporter"/>
    <property type="match status" value="1"/>
</dbReference>
<dbReference type="InterPro" id="IPR003663">
    <property type="entry name" value="Sugar/inositol_transpt"/>
</dbReference>
<comment type="similarity">
    <text evidence="2 7">Belongs to the major facilitator superfamily. Sugar transporter (TC 2.A.1.1) family.</text>
</comment>
<evidence type="ECO:0000256" key="4">
    <source>
        <dbReference type="ARBA" id="ARBA00022692"/>
    </source>
</evidence>
<feature type="transmembrane region" description="Helical" evidence="8">
    <location>
        <begin position="177"/>
        <end position="198"/>
    </location>
</feature>